<organism evidence="1 2">
    <name type="scientific">Mesorhizobium mediterraneum</name>
    <dbReference type="NCBI Taxonomy" id="43617"/>
    <lineage>
        <taxon>Bacteria</taxon>
        <taxon>Pseudomonadati</taxon>
        <taxon>Pseudomonadota</taxon>
        <taxon>Alphaproteobacteria</taxon>
        <taxon>Hyphomicrobiales</taxon>
        <taxon>Phyllobacteriaceae</taxon>
        <taxon>Mesorhizobium</taxon>
    </lineage>
</organism>
<dbReference type="RefSeq" id="WP_095485873.1">
    <property type="nucleotide sequence ID" value="NZ_CP088151.1"/>
</dbReference>
<comment type="caution">
    <text evidence="1">The sequence shown here is derived from an EMBL/GenBank/DDBJ whole genome shotgun (WGS) entry which is preliminary data.</text>
</comment>
<sequence length="67" mass="7335">MTDIEITKDADSITFTLGCHRVTFSANLSNKDAARAIEAITNNYTGSQERSVMTVGMVRDLLERPSA</sequence>
<dbReference type="EMBL" id="NPKI01000019">
    <property type="protein sequence ID" value="PAQ00916.1"/>
    <property type="molecule type" value="Genomic_DNA"/>
</dbReference>
<keyword evidence="2" id="KW-1185">Reference proteome</keyword>
<name>A0AB36R7X0_9HYPH</name>
<proteinExistence type="predicted"/>
<protein>
    <submittedName>
        <fullName evidence="1">Uncharacterized protein</fullName>
    </submittedName>
</protein>
<reference evidence="2" key="1">
    <citation type="submission" date="2017-08" db="EMBL/GenBank/DDBJ databases">
        <title>Mesorhizobium wenxinae sp. nov., a novel rhizobial species isolated from root nodules of chickpea (Cicer arietinum L.).</title>
        <authorList>
            <person name="Zhang J."/>
        </authorList>
    </citation>
    <scope>NUCLEOTIDE SEQUENCE [LARGE SCALE GENOMIC DNA]</scope>
    <source>
        <strain evidence="2">USDA 3392</strain>
    </source>
</reference>
<evidence type="ECO:0000313" key="2">
    <source>
        <dbReference type="Proteomes" id="UP000216215"/>
    </source>
</evidence>
<accession>A0AB36R7X0</accession>
<dbReference type="AlphaFoldDB" id="A0AB36R7X0"/>
<dbReference type="Proteomes" id="UP000216215">
    <property type="component" value="Unassembled WGS sequence"/>
</dbReference>
<gene>
    <name evidence="1" type="ORF">CIT25_17775</name>
</gene>
<evidence type="ECO:0000313" key="1">
    <source>
        <dbReference type="EMBL" id="PAQ00916.1"/>
    </source>
</evidence>